<dbReference type="Proteomes" id="UP000473887">
    <property type="component" value="Unassembled WGS sequence"/>
</dbReference>
<dbReference type="AlphaFoldDB" id="A0A846I5G3"/>
<accession>A0A846I5G3</accession>
<organism evidence="1 2">
    <name type="scientific">Clostridium botulinum</name>
    <dbReference type="NCBI Taxonomy" id="1491"/>
    <lineage>
        <taxon>Bacteria</taxon>
        <taxon>Bacillati</taxon>
        <taxon>Bacillota</taxon>
        <taxon>Clostridia</taxon>
        <taxon>Eubacteriales</taxon>
        <taxon>Clostridiaceae</taxon>
        <taxon>Clostridium</taxon>
    </lineage>
</organism>
<protein>
    <submittedName>
        <fullName evidence="1">Uncharacterized protein</fullName>
    </submittedName>
</protein>
<dbReference type="RefSeq" id="WP_039774203.1">
    <property type="nucleotide sequence ID" value="NZ_LFON01000035.1"/>
</dbReference>
<reference evidence="1 2" key="1">
    <citation type="submission" date="2019-02" db="EMBL/GenBank/DDBJ databases">
        <title>Genome sequencing of Clostridium botulinum clinical isolates.</title>
        <authorList>
            <person name="Brunt J."/>
            <person name="Van Vliet A.H.M."/>
            <person name="Stringer S.C."/>
            <person name="Grant K.A."/>
            <person name="Carter A.C."/>
            <person name="Peck M.W."/>
        </authorList>
    </citation>
    <scope>NUCLEOTIDE SEQUENCE [LARGE SCALE GENOMIC DNA]</scope>
    <source>
        <strain evidence="1 2">H142660711</strain>
    </source>
</reference>
<dbReference type="EMBL" id="SGKC01000042">
    <property type="protein sequence ID" value="NEZ93544.1"/>
    <property type="molecule type" value="Genomic_DNA"/>
</dbReference>
<proteinExistence type="predicted"/>
<sequence>MKNPFEHMKDEEFLYQMCAFMGKDNFIRFVTLIGSNCPNGGCSTGMDNCGECFYKFLGEYEKNNKIK</sequence>
<evidence type="ECO:0000313" key="1">
    <source>
        <dbReference type="EMBL" id="NEZ93544.1"/>
    </source>
</evidence>
<gene>
    <name evidence="1" type="ORF">EXM69_16765</name>
</gene>
<name>A0A846I5G3_CLOBO</name>
<evidence type="ECO:0000313" key="2">
    <source>
        <dbReference type="Proteomes" id="UP000473887"/>
    </source>
</evidence>
<comment type="caution">
    <text evidence="1">The sequence shown here is derived from an EMBL/GenBank/DDBJ whole genome shotgun (WGS) entry which is preliminary data.</text>
</comment>